<evidence type="ECO:0000259" key="2">
    <source>
        <dbReference type="Pfam" id="PF02470"/>
    </source>
</evidence>
<dbReference type="AlphaFoldDB" id="A0A365HA02"/>
<organism evidence="4 5">
    <name type="scientific">Actinomadura craniellae</name>
    <dbReference type="NCBI Taxonomy" id="2231787"/>
    <lineage>
        <taxon>Bacteria</taxon>
        <taxon>Bacillati</taxon>
        <taxon>Actinomycetota</taxon>
        <taxon>Actinomycetes</taxon>
        <taxon>Streptosporangiales</taxon>
        <taxon>Thermomonosporaceae</taxon>
        <taxon>Actinomadura</taxon>
    </lineage>
</organism>
<dbReference type="RefSeq" id="WP_111864572.1">
    <property type="nucleotide sequence ID" value="NZ_QLYX01000003.1"/>
</dbReference>
<dbReference type="OrthoDB" id="4655264at2"/>
<keyword evidence="1" id="KW-0472">Membrane</keyword>
<dbReference type="Pfam" id="PF11887">
    <property type="entry name" value="Mce4_CUP1"/>
    <property type="match status" value="1"/>
</dbReference>
<feature type="transmembrane region" description="Helical" evidence="1">
    <location>
        <begin position="12"/>
        <end position="33"/>
    </location>
</feature>
<feature type="domain" description="Mammalian cell entry C-terminal" evidence="3">
    <location>
        <begin position="126"/>
        <end position="296"/>
    </location>
</feature>
<dbReference type="Proteomes" id="UP000251891">
    <property type="component" value="Unassembled WGS sequence"/>
</dbReference>
<dbReference type="Pfam" id="PF02470">
    <property type="entry name" value="MlaD"/>
    <property type="match status" value="1"/>
</dbReference>
<reference evidence="4 5" key="1">
    <citation type="submission" date="2018-06" db="EMBL/GenBank/DDBJ databases">
        <title>Actinomadura craniellae sp. nov. isolated from marine sponge Craniella sp.</title>
        <authorList>
            <person name="Li L."/>
            <person name="Xu Q.H."/>
            <person name="Lin H.W."/>
            <person name="Lu Y.H."/>
        </authorList>
    </citation>
    <scope>NUCLEOTIDE SEQUENCE [LARGE SCALE GENOMIC DNA]</scope>
    <source>
        <strain evidence="4 5">LHW63021</strain>
    </source>
</reference>
<dbReference type="EMBL" id="QLYX01000003">
    <property type="protein sequence ID" value="RAY15842.1"/>
    <property type="molecule type" value="Genomic_DNA"/>
</dbReference>
<dbReference type="GO" id="GO:0005576">
    <property type="term" value="C:extracellular region"/>
    <property type="evidence" value="ECO:0007669"/>
    <property type="project" value="TreeGrafter"/>
</dbReference>
<proteinExistence type="predicted"/>
<evidence type="ECO:0000313" key="4">
    <source>
        <dbReference type="EMBL" id="RAY15842.1"/>
    </source>
</evidence>
<dbReference type="InterPro" id="IPR024516">
    <property type="entry name" value="Mce_C"/>
</dbReference>
<comment type="caution">
    <text evidence="4">The sequence shown here is derived from an EMBL/GenBank/DDBJ whole genome shotgun (WGS) entry which is preliminary data.</text>
</comment>
<dbReference type="PANTHER" id="PTHR33371:SF16">
    <property type="entry name" value="MCE-FAMILY PROTEIN MCE3F"/>
    <property type="match status" value="1"/>
</dbReference>
<keyword evidence="5" id="KW-1185">Reference proteome</keyword>
<keyword evidence="1" id="KW-0812">Transmembrane</keyword>
<feature type="domain" description="Mce/MlaD" evidence="2">
    <location>
        <begin position="41"/>
        <end position="110"/>
    </location>
</feature>
<dbReference type="InterPro" id="IPR052336">
    <property type="entry name" value="MlaD_Phospholipid_Transporter"/>
</dbReference>
<dbReference type="InterPro" id="IPR003399">
    <property type="entry name" value="Mce/MlaD"/>
</dbReference>
<evidence type="ECO:0000313" key="5">
    <source>
        <dbReference type="Proteomes" id="UP000251891"/>
    </source>
</evidence>
<dbReference type="InterPro" id="IPR005693">
    <property type="entry name" value="Mce"/>
</dbReference>
<evidence type="ECO:0000256" key="1">
    <source>
        <dbReference type="SAM" id="Phobius"/>
    </source>
</evidence>
<name>A0A365HA02_9ACTN</name>
<dbReference type="NCBIfam" id="TIGR00996">
    <property type="entry name" value="Mtu_fam_mce"/>
    <property type="match status" value="1"/>
</dbReference>
<protein>
    <submittedName>
        <fullName evidence="4">Virulence factor Mce family protein</fullName>
    </submittedName>
</protein>
<sequence>MSDETLSLKSRLIYAAAGLSILAAGAAATVAGVRTTHPGATYYSASFGRAGQGLDERSDVKIRGIAVGGVESVRLDSAGRALVRFRVDEGVRVPSTTIAQIEPVSVFGPKDLVLDLGAGEGRGPYLADGAKVTQTKDPEELSDIAWPAYNLTRAINPDDLTVLMHTFSAGLNGQGPALRRTIDNGAKLIDLTHANRAAIGSLLSDVNLLTGTFEDRGDTFVGLARDLNELSPALAGKPDQFAKLLDGTSRLSATVGDLLDRHGYRIGQIVDGAGRTVSVVYQERRNIPLLIDSLNGFFEGLASVIRIPGPEGSVIAQAVNYLPLDICRIIQDVCGPITTGTGGR</sequence>
<gene>
    <name evidence="4" type="ORF">DPM19_08740</name>
</gene>
<accession>A0A365HA02</accession>
<evidence type="ECO:0000259" key="3">
    <source>
        <dbReference type="Pfam" id="PF11887"/>
    </source>
</evidence>
<dbReference type="PANTHER" id="PTHR33371">
    <property type="entry name" value="INTERMEMBRANE PHOSPHOLIPID TRANSPORT SYSTEM BINDING PROTEIN MLAD-RELATED"/>
    <property type="match status" value="1"/>
</dbReference>
<keyword evidence="1" id="KW-1133">Transmembrane helix</keyword>